<name>A0A0A0YRA7_9CAUD</name>
<dbReference type="InterPro" id="IPR013237">
    <property type="entry name" value="Phage_T7_Gp4_N"/>
</dbReference>
<dbReference type="GO" id="GO:0008270">
    <property type="term" value="F:zinc ion binding"/>
    <property type="evidence" value="ECO:0007669"/>
    <property type="project" value="InterPro"/>
</dbReference>
<organism evidence="2 3">
    <name type="scientific">Citrobacter phage Stevie</name>
    <dbReference type="NCBI Taxonomy" id="2885922"/>
    <lineage>
        <taxon>Viruses</taxon>
        <taxon>Duplodnaviria</taxon>
        <taxon>Heunggongvirae</taxon>
        <taxon>Uroviricota</taxon>
        <taxon>Caudoviricetes</taxon>
        <taxon>Drexlerviridae</taxon>
        <taxon>Tempevirinae</taxon>
        <taxon>Tlsvirus</taxon>
        <taxon>Tlsvirus stevie</taxon>
    </lineage>
</organism>
<dbReference type="GeneID" id="24722916"/>
<feature type="domain" description="DNA primase/helicase Gp4 N-terminal Bacteriophage T7-like" evidence="1">
    <location>
        <begin position="33"/>
        <end position="72"/>
    </location>
</feature>
<accession>A0A0A0YRA7</accession>
<dbReference type="SUPFAM" id="SSF57783">
    <property type="entry name" value="Zinc beta-ribbon"/>
    <property type="match status" value="1"/>
</dbReference>
<dbReference type="EMBL" id="KM236241">
    <property type="protein sequence ID" value="AIX12297.1"/>
    <property type="molecule type" value="Genomic_DNA"/>
</dbReference>
<dbReference type="Pfam" id="PF08273">
    <property type="entry name" value="Zn_Ribbon_Prim"/>
    <property type="match status" value="1"/>
</dbReference>
<sequence length="308" mass="35025">MHYQKEEVIPKMRGMWQAALMKLCDIPQLTFNGKHQPCPYCGGKDRFRWTDKINEKGDGGNICNQCGNDSGIGLFMRIRGENYSEAIDTLGEWLNLVPVEVVNKANKAAKRDSGYNFGSQATHEKCVEVMDKTERMEITNLSVFEAFYPLDGESYQVGVKTHENGYCEHIHAIPCHLVHSDELDDDMCNILFVNEEGKSSFYAKDYTRGSVAVTGKTDKTIYLCVDWIDAQHIHLATGQEVWACFSPSNLEIVAYRYKGDRKMRVVCHANDRDTLISADDRELDVMLPINGKFKNGIERRLYKASDLL</sequence>
<protein>
    <submittedName>
        <fullName evidence="2">DNA primase</fullName>
    </submittedName>
</protein>
<evidence type="ECO:0000259" key="1">
    <source>
        <dbReference type="SMART" id="SM00778"/>
    </source>
</evidence>
<dbReference type="GO" id="GO:0004386">
    <property type="term" value="F:helicase activity"/>
    <property type="evidence" value="ECO:0007669"/>
    <property type="project" value="InterPro"/>
</dbReference>
<dbReference type="Proteomes" id="UP000030325">
    <property type="component" value="Segment"/>
</dbReference>
<dbReference type="RefSeq" id="YP_009148734.1">
    <property type="nucleotide sequence ID" value="NC_027350.1"/>
</dbReference>
<evidence type="ECO:0000313" key="2">
    <source>
        <dbReference type="EMBL" id="AIX12297.1"/>
    </source>
</evidence>
<dbReference type="SMART" id="SM00778">
    <property type="entry name" value="Prim_Zn_Ribbon"/>
    <property type="match status" value="1"/>
</dbReference>
<gene>
    <name evidence="2" type="ORF">CPT_Stevie28</name>
</gene>
<evidence type="ECO:0000313" key="3">
    <source>
        <dbReference type="Proteomes" id="UP000030325"/>
    </source>
</evidence>
<dbReference type="KEGG" id="vg:24722916"/>
<keyword evidence="3" id="KW-1185">Reference proteome</keyword>
<proteinExistence type="predicted"/>
<reference evidence="2 3" key="1">
    <citation type="journal article" date="2015" name="Genome Announc.">
        <title>Complete Genome of Citrobacter freundii Siphophage Stevie.</title>
        <authorList>
            <person name="Shaw J.P."/>
            <person name="Aviles Medina C.A."/>
            <person name="Chen Y."/>
            <person name="Luna A.J."/>
            <person name="Hernandez A.C."/>
            <person name="Kuty Everett G.F."/>
        </authorList>
    </citation>
    <scope>NUCLEOTIDE SEQUENCE [LARGE SCALE GENOMIC DNA]</scope>
</reference>